<proteinExistence type="predicted"/>
<dbReference type="InterPro" id="IPR011990">
    <property type="entry name" value="TPR-like_helical_dom_sf"/>
</dbReference>
<dbReference type="EMBL" id="JTDI01000003">
    <property type="protein sequence ID" value="KHK90992.1"/>
    <property type="molecule type" value="Genomic_DNA"/>
</dbReference>
<accession>A0A0B1ZP94</accession>
<keyword evidence="1" id="KW-0802">TPR repeat</keyword>
<name>A0A0B1ZP94_9SPHN</name>
<dbReference type="Proteomes" id="UP000031057">
    <property type="component" value="Unassembled WGS sequence"/>
</dbReference>
<dbReference type="RefSeq" id="WP_039282228.1">
    <property type="nucleotide sequence ID" value="NZ_JTDI01000003.1"/>
</dbReference>
<evidence type="ECO:0000313" key="2">
    <source>
        <dbReference type="EMBL" id="KHK90992.1"/>
    </source>
</evidence>
<comment type="caution">
    <text evidence="2">The sequence shown here is derived from an EMBL/GenBank/DDBJ whole genome shotgun (WGS) entry which is preliminary data.</text>
</comment>
<sequence length="181" mass="19126">MMRTKPSVKDLLMRYTPVAVALSLIVAVSSSVSYSEPSRELDPRAQMLLGEGRAAVSAGNYNDAIDAFESALTVEPGSTHVLLALADATRREGLQGKALHYYRVALNDDPRNLAALAGEGMALAEKGATEKASRNLARLETLCGKDCSETKTLAAAIAKGPSQQRVVTAEAVTPKPVVSEN</sequence>
<dbReference type="PROSITE" id="PS50005">
    <property type="entry name" value="TPR"/>
    <property type="match status" value="1"/>
</dbReference>
<organism evidence="2 3">
    <name type="scientific">Novosphingobium malaysiense</name>
    <dbReference type="NCBI Taxonomy" id="1348853"/>
    <lineage>
        <taxon>Bacteria</taxon>
        <taxon>Pseudomonadati</taxon>
        <taxon>Pseudomonadota</taxon>
        <taxon>Alphaproteobacteria</taxon>
        <taxon>Sphingomonadales</taxon>
        <taxon>Sphingomonadaceae</taxon>
        <taxon>Novosphingobium</taxon>
    </lineage>
</organism>
<reference evidence="2 3" key="1">
    <citation type="submission" date="2014-10" db="EMBL/GenBank/DDBJ databases">
        <title>Genome sequence of Novosphingobium malaysiense MUSC 273(T).</title>
        <authorList>
            <person name="Lee L.-H."/>
        </authorList>
    </citation>
    <scope>NUCLEOTIDE SEQUENCE [LARGE SCALE GENOMIC DNA]</scope>
    <source>
        <strain evidence="2 3">MUSC 273</strain>
    </source>
</reference>
<keyword evidence="3" id="KW-1185">Reference proteome</keyword>
<dbReference type="STRING" id="1348853.LK12_08600"/>
<dbReference type="Gene3D" id="1.25.40.10">
    <property type="entry name" value="Tetratricopeptide repeat domain"/>
    <property type="match status" value="1"/>
</dbReference>
<dbReference type="OrthoDB" id="8480982at2"/>
<dbReference type="SUPFAM" id="SSF48452">
    <property type="entry name" value="TPR-like"/>
    <property type="match status" value="1"/>
</dbReference>
<dbReference type="AlphaFoldDB" id="A0A0B1ZP94"/>
<protein>
    <submittedName>
        <fullName evidence="2">Uncharacterized protein</fullName>
    </submittedName>
</protein>
<gene>
    <name evidence="2" type="ORF">LK12_08600</name>
</gene>
<evidence type="ECO:0000313" key="3">
    <source>
        <dbReference type="Proteomes" id="UP000031057"/>
    </source>
</evidence>
<evidence type="ECO:0000256" key="1">
    <source>
        <dbReference type="PROSITE-ProRule" id="PRU00339"/>
    </source>
</evidence>
<feature type="repeat" description="TPR" evidence="1">
    <location>
        <begin position="45"/>
        <end position="78"/>
    </location>
</feature>
<dbReference type="InterPro" id="IPR019734">
    <property type="entry name" value="TPR_rpt"/>
</dbReference>